<dbReference type="Pfam" id="PF13409">
    <property type="entry name" value="GST_N_2"/>
    <property type="match status" value="1"/>
</dbReference>
<evidence type="ECO:0000259" key="1">
    <source>
        <dbReference type="PROSITE" id="PS50404"/>
    </source>
</evidence>
<evidence type="ECO:0000313" key="3">
    <source>
        <dbReference type="Proteomes" id="UP000035050"/>
    </source>
</evidence>
<dbReference type="SUPFAM" id="SSF52833">
    <property type="entry name" value="Thioredoxin-like"/>
    <property type="match status" value="1"/>
</dbReference>
<dbReference type="PROSITE" id="PS50404">
    <property type="entry name" value="GST_NTER"/>
    <property type="match status" value="1"/>
</dbReference>
<name>A0A0E3U5G0_9BURK</name>
<dbReference type="SFLD" id="SFLDG00358">
    <property type="entry name" value="Main_(cytGST)"/>
    <property type="match status" value="1"/>
</dbReference>
<evidence type="ECO:0000313" key="2">
    <source>
        <dbReference type="EMBL" id="AKC69124.1"/>
    </source>
</evidence>
<dbReference type="Gene3D" id="3.40.30.10">
    <property type="entry name" value="Glutaredoxin"/>
    <property type="match status" value="1"/>
</dbReference>
<accession>A0A0E3U5G0</accession>
<dbReference type="SFLD" id="SFLDS00019">
    <property type="entry name" value="Glutathione_Transferase_(cytos"/>
    <property type="match status" value="1"/>
</dbReference>
<dbReference type="AlphaFoldDB" id="A0A0E3U5G0"/>
<protein>
    <submittedName>
        <fullName evidence="2">Glutathione S-transferase</fullName>
    </submittedName>
</protein>
<dbReference type="GO" id="GO:0006749">
    <property type="term" value="P:glutathione metabolic process"/>
    <property type="evidence" value="ECO:0007669"/>
    <property type="project" value="TreeGrafter"/>
</dbReference>
<feature type="domain" description="GST N-terminal" evidence="1">
    <location>
        <begin position="1"/>
        <end position="81"/>
    </location>
</feature>
<dbReference type="KEGG" id="pox:MB84_06055"/>
<dbReference type="InterPro" id="IPR004045">
    <property type="entry name" value="Glutathione_S-Trfase_N"/>
</dbReference>
<dbReference type="PANTHER" id="PTHR42673:SF4">
    <property type="entry name" value="MALEYLACETOACETATE ISOMERASE"/>
    <property type="match status" value="1"/>
</dbReference>
<dbReference type="GO" id="GO:0016034">
    <property type="term" value="F:maleylacetoacetate isomerase activity"/>
    <property type="evidence" value="ECO:0007669"/>
    <property type="project" value="TreeGrafter"/>
</dbReference>
<dbReference type="GO" id="GO:0004364">
    <property type="term" value="F:glutathione transferase activity"/>
    <property type="evidence" value="ECO:0007669"/>
    <property type="project" value="TreeGrafter"/>
</dbReference>
<dbReference type="Pfam" id="PF13410">
    <property type="entry name" value="GST_C_2"/>
    <property type="match status" value="1"/>
</dbReference>
<dbReference type="CDD" id="cd03194">
    <property type="entry name" value="GST_C_3"/>
    <property type="match status" value="1"/>
</dbReference>
<dbReference type="InterPro" id="IPR040079">
    <property type="entry name" value="Glutathione_S-Trfase"/>
</dbReference>
<gene>
    <name evidence="2" type="ORF">MB84_06055</name>
</gene>
<dbReference type="InterPro" id="IPR036249">
    <property type="entry name" value="Thioredoxin-like_sf"/>
</dbReference>
<dbReference type="SUPFAM" id="SSF47616">
    <property type="entry name" value="GST C-terminal domain-like"/>
    <property type="match status" value="1"/>
</dbReference>
<dbReference type="EMBL" id="CP011253">
    <property type="protein sequence ID" value="AKC69124.1"/>
    <property type="molecule type" value="Genomic_DNA"/>
</dbReference>
<dbReference type="GO" id="GO:0006559">
    <property type="term" value="P:L-phenylalanine catabolic process"/>
    <property type="evidence" value="ECO:0007669"/>
    <property type="project" value="TreeGrafter"/>
</dbReference>
<dbReference type="InterPro" id="IPR036282">
    <property type="entry name" value="Glutathione-S-Trfase_C_sf"/>
</dbReference>
<dbReference type="PATRIC" id="fig|573737.6.peg.2034"/>
<dbReference type="CDD" id="cd03043">
    <property type="entry name" value="GST_N_1"/>
    <property type="match status" value="1"/>
</dbReference>
<keyword evidence="3" id="KW-1185">Reference proteome</keyword>
<proteinExistence type="predicted"/>
<organism evidence="2 3">
    <name type="scientific">Pandoraea oxalativorans</name>
    <dbReference type="NCBI Taxonomy" id="573737"/>
    <lineage>
        <taxon>Bacteria</taxon>
        <taxon>Pseudomonadati</taxon>
        <taxon>Pseudomonadota</taxon>
        <taxon>Betaproteobacteria</taxon>
        <taxon>Burkholderiales</taxon>
        <taxon>Burkholderiaceae</taxon>
        <taxon>Pandoraea</taxon>
    </lineage>
</organism>
<dbReference type="Gene3D" id="1.20.1050.10">
    <property type="match status" value="1"/>
</dbReference>
<dbReference type="PANTHER" id="PTHR42673">
    <property type="entry name" value="MALEYLACETOACETATE ISOMERASE"/>
    <property type="match status" value="1"/>
</dbReference>
<dbReference type="FunFam" id="3.40.30.10:FF:000206">
    <property type="entry name" value="Probable glutathione S-transferase"/>
    <property type="match status" value="1"/>
</dbReference>
<dbReference type="Proteomes" id="UP000035050">
    <property type="component" value="Chromosome"/>
</dbReference>
<sequence length="214" mass="24106">MQLIIANKKYSSWSMRPWVLLKHFGIAFDEKNVWLAQPDSREQILRYSPTGKVPCLIDNGITVWDSLAICEYLADAYPHLPLWPKSLGTRAHARSVCAEMHSGFTALRTQMWMNVAAHWPGAGATPEALADVRRVEAIWEDCLARYEGPFLFGDFSIADAFYAPIVMRFTTFEPALSAHAQAYAERIREVPAVQAWVAAGRAETQSVAFYDVRP</sequence>
<dbReference type="HOGENOM" id="CLU_070658_0_0_4"/>
<dbReference type="OrthoDB" id="9799538at2"/>
<dbReference type="RefSeq" id="WP_046290470.1">
    <property type="nucleotide sequence ID" value="NZ_CP011253.3"/>
</dbReference>
<reference evidence="2" key="1">
    <citation type="submission" date="2016-06" db="EMBL/GenBank/DDBJ databases">
        <title>Pandoraea oxalativorans DSM 23570 Genome Sequencing.</title>
        <authorList>
            <person name="Ee R."/>
            <person name="Lim Y.-L."/>
            <person name="Yong D."/>
            <person name="Yin W.-F."/>
            <person name="Chan K.-G."/>
        </authorList>
    </citation>
    <scope>NUCLEOTIDE SEQUENCE</scope>
    <source>
        <strain evidence="2">DSM 23570</strain>
    </source>
</reference>